<reference evidence="3 4" key="1">
    <citation type="submission" date="2023-10" db="EMBL/GenBank/DDBJ databases">
        <title>Rubellicoccus peritrichatus gen. nov., sp. nov., isolated from an algae of coral reef tank.</title>
        <authorList>
            <person name="Luo J."/>
        </authorList>
    </citation>
    <scope>NUCLEOTIDE SEQUENCE [LARGE SCALE GENOMIC DNA]</scope>
    <source>
        <strain evidence="3 4">CR14</strain>
    </source>
</reference>
<sequence>MNYYKTLLILCLALFGYQSHAAISFTYNNTTGDYSLSGSDPGPGLPNSTLLFVWLFANNSIGSDARTIMTEIIADGGLTGTIDGNPIVSVQTPLLFGGDLTLAFLDPMTPGELILNTANGTIAPGLASLGDFNYTGTPFTGSTTEDINPIPEPGTYAALFGLAVMSFVTLRRRK</sequence>
<dbReference type="RefSeq" id="WP_317832251.1">
    <property type="nucleotide sequence ID" value="NZ_CP136920.1"/>
</dbReference>
<evidence type="ECO:0000313" key="4">
    <source>
        <dbReference type="Proteomes" id="UP001304300"/>
    </source>
</evidence>
<accession>A0AAQ3L8Z4</accession>
<evidence type="ECO:0000259" key="2">
    <source>
        <dbReference type="Pfam" id="PF07589"/>
    </source>
</evidence>
<dbReference type="InterPro" id="IPR013424">
    <property type="entry name" value="Ice-binding_C"/>
</dbReference>
<dbReference type="AlphaFoldDB" id="A0AAQ3L8Z4"/>
<gene>
    <name evidence="3" type="ORF">RZN69_16050</name>
</gene>
<keyword evidence="4" id="KW-1185">Reference proteome</keyword>
<protein>
    <submittedName>
        <fullName evidence="3">PEP-CTERM sorting domain-containing protein</fullName>
    </submittedName>
</protein>
<name>A0AAQ3L8Z4_9BACT</name>
<evidence type="ECO:0000313" key="3">
    <source>
        <dbReference type="EMBL" id="WOO40134.1"/>
    </source>
</evidence>
<proteinExistence type="predicted"/>
<organism evidence="3 4">
    <name type="scientific">Rubellicoccus peritrichatus</name>
    <dbReference type="NCBI Taxonomy" id="3080537"/>
    <lineage>
        <taxon>Bacteria</taxon>
        <taxon>Pseudomonadati</taxon>
        <taxon>Verrucomicrobiota</taxon>
        <taxon>Opitutia</taxon>
        <taxon>Puniceicoccales</taxon>
        <taxon>Cerasicoccaceae</taxon>
        <taxon>Rubellicoccus</taxon>
    </lineage>
</organism>
<dbReference type="KEGG" id="puo:RZN69_16050"/>
<feature type="signal peptide" evidence="1">
    <location>
        <begin position="1"/>
        <end position="21"/>
    </location>
</feature>
<keyword evidence="1" id="KW-0732">Signal</keyword>
<dbReference type="EMBL" id="CP136920">
    <property type="protein sequence ID" value="WOO40134.1"/>
    <property type="molecule type" value="Genomic_DNA"/>
</dbReference>
<evidence type="ECO:0000256" key="1">
    <source>
        <dbReference type="SAM" id="SignalP"/>
    </source>
</evidence>
<feature type="chain" id="PRO_5042872165" evidence="1">
    <location>
        <begin position="22"/>
        <end position="174"/>
    </location>
</feature>
<dbReference type="Proteomes" id="UP001304300">
    <property type="component" value="Chromosome"/>
</dbReference>
<feature type="domain" description="Ice-binding protein C-terminal" evidence="2">
    <location>
        <begin position="149"/>
        <end position="173"/>
    </location>
</feature>
<dbReference type="NCBIfam" id="TIGR02595">
    <property type="entry name" value="PEP_CTERM"/>
    <property type="match status" value="1"/>
</dbReference>
<dbReference type="Pfam" id="PF07589">
    <property type="entry name" value="PEP-CTERM"/>
    <property type="match status" value="1"/>
</dbReference>